<proteinExistence type="predicted"/>
<evidence type="ECO:0000256" key="1">
    <source>
        <dbReference type="SAM" id="SignalP"/>
    </source>
</evidence>
<protein>
    <submittedName>
        <fullName evidence="2">Uncharacterized protein</fullName>
    </submittedName>
</protein>
<dbReference type="InterPro" id="IPR022272">
    <property type="entry name" value="Lipocalin_CS"/>
</dbReference>
<organism evidence="2 3">
    <name type="scientific">Microctonus hyperodae</name>
    <name type="common">Parasitoid wasp</name>
    <dbReference type="NCBI Taxonomy" id="165561"/>
    <lineage>
        <taxon>Eukaryota</taxon>
        <taxon>Metazoa</taxon>
        <taxon>Ecdysozoa</taxon>
        <taxon>Arthropoda</taxon>
        <taxon>Hexapoda</taxon>
        <taxon>Insecta</taxon>
        <taxon>Pterygota</taxon>
        <taxon>Neoptera</taxon>
        <taxon>Endopterygota</taxon>
        <taxon>Hymenoptera</taxon>
        <taxon>Apocrita</taxon>
        <taxon>Ichneumonoidea</taxon>
        <taxon>Braconidae</taxon>
        <taxon>Euphorinae</taxon>
        <taxon>Microctonus</taxon>
    </lineage>
</organism>
<reference evidence="2" key="2">
    <citation type="submission" date="2023-03" db="EMBL/GenBank/DDBJ databases">
        <authorList>
            <person name="Inwood S.N."/>
            <person name="Skelly J.G."/>
            <person name="Guhlin J."/>
            <person name="Harrop T.W.R."/>
            <person name="Goldson S.G."/>
            <person name="Dearden P.K."/>
        </authorList>
    </citation>
    <scope>NUCLEOTIDE SEQUENCE</scope>
    <source>
        <strain evidence="2">Lincoln</strain>
        <tissue evidence="2">Whole body</tissue>
    </source>
</reference>
<dbReference type="SUPFAM" id="SSF50814">
    <property type="entry name" value="Lipocalins"/>
    <property type="match status" value="1"/>
</dbReference>
<dbReference type="InterPro" id="IPR012674">
    <property type="entry name" value="Calycin"/>
</dbReference>
<reference evidence="2" key="1">
    <citation type="journal article" date="2023" name="bioRxiv">
        <title>Scaffold-level genome assemblies of two parasitoid biocontrol wasps reveal the parthenogenesis mechanism and an associated novel virus.</title>
        <authorList>
            <person name="Inwood S."/>
            <person name="Skelly J."/>
            <person name="Guhlin J."/>
            <person name="Harrop T."/>
            <person name="Goldson S."/>
            <person name="Dearden P."/>
        </authorList>
    </citation>
    <scope>NUCLEOTIDE SEQUENCE</scope>
    <source>
        <strain evidence="2">Lincoln</strain>
        <tissue evidence="2">Whole body</tissue>
    </source>
</reference>
<feature type="chain" id="PRO_5041226617" evidence="1">
    <location>
        <begin position="24"/>
        <end position="165"/>
    </location>
</feature>
<comment type="caution">
    <text evidence="2">The sequence shown here is derived from an EMBL/GenBank/DDBJ whole genome shotgun (WGS) entry which is preliminary data.</text>
</comment>
<dbReference type="PROSITE" id="PS00213">
    <property type="entry name" value="LIPOCALIN"/>
    <property type="match status" value="1"/>
</dbReference>
<gene>
    <name evidence="2" type="ORF">PV327_010853</name>
</gene>
<keyword evidence="1" id="KW-0732">Signal</keyword>
<dbReference type="EMBL" id="JAQQBR010001836">
    <property type="protein sequence ID" value="KAK0159777.1"/>
    <property type="molecule type" value="Genomic_DNA"/>
</dbReference>
<keyword evidence="3" id="KW-1185">Reference proteome</keyword>
<accession>A0AA39C8P3</accession>
<dbReference type="AlphaFoldDB" id="A0AA39C8P3"/>
<dbReference type="Proteomes" id="UP001168972">
    <property type="component" value="Unassembled WGS sequence"/>
</dbReference>
<name>A0AA39C8P3_MICHY</name>
<feature type="signal peptide" evidence="1">
    <location>
        <begin position="1"/>
        <end position="23"/>
    </location>
</feature>
<sequence length="165" mass="18932">MALVKVFIATLLVCFLTLENVTGRNYNPDEFHGEWYVTHLLSPKDKPIRPAVPACMKIDVTEGQSSTYNILMSANIKSRNMKFDLTANLKRTALTIFPIRGLRNPGSYDIIEHNKDEIVVRNKRGLPYVILNRQSNGNSGDLYLKYKHIARKNRWIDNVVDQTHC</sequence>
<evidence type="ECO:0000313" key="3">
    <source>
        <dbReference type="Proteomes" id="UP001168972"/>
    </source>
</evidence>
<evidence type="ECO:0000313" key="2">
    <source>
        <dbReference type="EMBL" id="KAK0159777.1"/>
    </source>
</evidence>